<dbReference type="OrthoDB" id="68581at2759"/>
<accession>A0A8B7NED5</accession>
<dbReference type="GO" id="GO:0006506">
    <property type="term" value="P:GPI anchor biosynthetic process"/>
    <property type="evidence" value="ECO:0007669"/>
    <property type="project" value="TreeGrafter"/>
</dbReference>
<keyword evidence="1" id="KW-0812">Transmembrane</keyword>
<dbReference type="OMA" id="NACINIH"/>
<protein>
    <submittedName>
        <fullName evidence="4">Post-GPI attachment to proteins factor 2-like</fullName>
    </submittedName>
</protein>
<dbReference type="InterPro" id="IPR039545">
    <property type="entry name" value="PGAP2"/>
</dbReference>
<evidence type="ECO:0000313" key="4">
    <source>
        <dbReference type="RefSeq" id="XP_018011968.1"/>
    </source>
</evidence>
<organism evidence="3 4">
    <name type="scientific">Hyalella azteca</name>
    <name type="common">Amphipod</name>
    <dbReference type="NCBI Taxonomy" id="294128"/>
    <lineage>
        <taxon>Eukaryota</taxon>
        <taxon>Metazoa</taxon>
        <taxon>Ecdysozoa</taxon>
        <taxon>Arthropoda</taxon>
        <taxon>Crustacea</taxon>
        <taxon>Multicrustacea</taxon>
        <taxon>Malacostraca</taxon>
        <taxon>Eumalacostraca</taxon>
        <taxon>Peracarida</taxon>
        <taxon>Amphipoda</taxon>
        <taxon>Senticaudata</taxon>
        <taxon>Talitrida</taxon>
        <taxon>Talitroidea</taxon>
        <taxon>Hyalellidae</taxon>
        <taxon>Hyalella</taxon>
    </lineage>
</organism>
<evidence type="ECO:0000313" key="3">
    <source>
        <dbReference type="Proteomes" id="UP000694843"/>
    </source>
</evidence>
<reference evidence="4" key="1">
    <citation type="submission" date="2025-08" db="UniProtKB">
        <authorList>
            <consortium name="RefSeq"/>
        </authorList>
    </citation>
    <scope>IDENTIFICATION</scope>
</reference>
<keyword evidence="1" id="KW-0472">Membrane</keyword>
<dbReference type="GO" id="GO:0005789">
    <property type="term" value="C:endoplasmic reticulum membrane"/>
    <property type="evidence" value="ECO:0007669"/>
    <property type="project" value="TreeGrafter"/>
</dbReference>
<dbReference type="Proteomes" id="UP000694843">
    <property type="component" value="Unplaced"/>
</dbReference>
<sequence>MPTTSPHQPPPPPQEVQVKQVLFSLRWRVMCQILLALPVIGIFVCLITSMIFHSDHINNTVCKVYNFLPSISAVTGVSPQRYLWRVAVALHISPRLLVAFVSKSHYESLGCILSPPQRPAYQSLVRAAFYLNLVELGTLCGVTYISNKENYPVHEKFFTLFMLVS</sequence>
<dbReference type="PANTHER" id="PTHR12892:SF17">
    <property type="entry name" value="POST-GPI ATTACHMENT TO PROTEINS FACTOR 2-LIKE"/>
    <property type="match status" value="1"/>
</dbReference>
<feature type="transmembrane region" description="Helical" evidence="1">
    <location>
        <begin position="29"/>
        <end position="52"/>
    </location>
</feature>
<evidence type="ECO:0000259" key="2">
    <source>
        <dbReference type="Pfam" id="PF10277"/>
    </source>
</evidence>
<keyword evidence="3" id="KW-1185">Reference proteome</keyword>
<feature type="non-terminal residue" evidence="4">
    <location>
        <position position="165"/>
    </location>
</feature>
<dbReference type="Pfam" id="PF10277">
    <property type="entry name" value="Frag1"/>
    <property type="match status" value="1"/>
</dbReference>
<dbReference type="InterPro" id="IPR019402">
    <property type="entry name" value="CWH43_N"/>
</dbReference>
<dbReference type="GO" id="GO:0000139">
    <property type="term" value="C:Golgi membrane"/>
    <property type="evidence" value="ECO:0007669"/>
    <property type="project" value="InterPro"/>
</dbReference>
<dbReference type="AlphaFoldDB" id="A0A8B7NED5"/>
<proteinExistence type="predicted"/>
<keyword evidence="1" id="KW-1133">Transmembrane helix</keyword>
<gene>
    <name evidence="4" type="primary">LOC108669180</name>
</gene>
<dbReference type="KEGG" id="hazt:108669180"/>
<name>A0A8B7NED5_HYAAZ</name>
<dbReference type="GeneID" id="108669180"/>
<evidence type="ECO:0000256" key="1">
    <source>
        <dbReference type="SAM" id="Phobius"/>
    </source>
</evidence>
<dbReference type="RefSeq" id="XP_018011968.1">
    <property type="nucleotide sequence ID" value="XM_018156479.2"/>
</dbReference>
<feature type="domain" description="CWH43-like N-terminal" evidence="2">
    <location>
        <begin position="27"/>
        <end position="164"/>
    </location>
</feature>
<dbReference type="PANTHER" id="PTHR12892">
    <property type="entry name" value="FGF RECEPTOR ACTIVATING PROTEIN 1"/>
    <property type="match status" value="1"/>
</dbReference>